<gene>
    <name evidence="2" type="ORF">FSC10_05750</name>
</gene>
<protein>
    <submittedName>
        <fullName evidence="2">DUF962 domain-containing protein</fullName>
    </submittedName>
</protein>
<keyword evidence="1" id="KW-0812">Transmembrane</keyword>
<evidence type="ECO:0000313" key="3">
    <source>
        <dbReference type="Proteomes" id="UP000503505"/>
    </source>
</evidence>
<organism evidence="2 3">
    <name type="scientific">Acinetobacter schindleri</name>
    <dbReference type="NCBI Taxonomy" id="108981"/>
    <lineage>
        <taxon>Bacteria</taxon>
        <taxon>Pseudomonadati</taxon>
        <taxon>Pseudomonadota</taxon>
        <taxon>Gammaproteobacteria</taxon>
        <taxon>Moraxellales</taxon>
        <taxon>Moraxellaceae</taxon>
        <taxon>Acinetobacter</taxon>
    </lineage>
</organism>
<dbReference type="EMBL" id="CP044463">
    <property type="protein sequence ID" value="QIC66892.1"/>
    <property type="molecule type" value="Genomic_DNA"/>
</dbReference>
<dbReference type="PANTHER" id="PTHR28026">
    <property type="entry name" value="DUF962 DOMAIN PROTEIN (AFU_ORTHOLOGUE AFUA_8G05310)"/>
    <property type="match status" value="1"/>
</dbReference>
<feature type="transmembrane region" description="Helical" evidence="1">
    <location>
        <begin position="62"/>
        <end position="84"/>
    </location>
</feature>
<feature type="transmembrane region" description="Helical" evidence="1">
    <location>
        <begin position="21"/>
        <end position="42"/>
    </location>
</feature>
<dbReference type="InterPro" id="IPR009305">
    <property type="entry name" value="Mpo1-like"/>
</dbReference>
<feature type="transmembrane region" description="Helical" evidence="1">
    <location>
        <begin position="96"/>
        <end position="119"/>
    </location>
</feature>
<keyword evidence="1" id="KW-0472">Membrane</keyword>
<dbReference type="RefSeq" id="WP_163171153.1">
    <property type="nucleotide sequence ID" value="NZ_CP044463.1"/>
</dbReference>
<name>A0AAE6WUY0_9GAMM</name>
<sequence length="181" mass="20767">MTRVERLLSQYAAYHLDRKNVMTHFIGVPLIVFSIICLTARVSLMMSGFEVTLALGLLIVSILYYLTIDVFFALIMAFIFMFVYPYAYNVAQWDTGTWLSTSVGIFAIGWAFQFVGHFYEKKKPAFMDDLIGLAIGPLFVLAELIFLFGFRKELEAKMLLEARKQRLLMEQNTPYAEIVAD</sequence>
<keyword evidence="1" id="KW-1133">Transmembrane helix</keyword>
<dbReference type="PANTHER" id="PTHR28026:SF9">
    <property type="entry name" value="2-HYDROXY-PALMITIC ACID DIOXYGENASE MPO1"/>
    <property type="match status" value="1"/>
</dbReference>
<proteinExistence type="predicted"/>
<dbReference type="Pfam" id="PF06127">
    <property type="entry name" value="Mpo1-like"/>
    <property type="match status" value="1"/>
</dbReference>
<dbReference type="Proteomes" id="UP000503505">
    <property type="component" value="Chromosome"/>
</dbReference>
<evidence type="ECO:0000256" key="1">
    <source>
        <dbReference type="SAM" id="Phobius"/>
    </source>
</evidence>
<dbReference type="AlphaFoldDB" id="A0AAE6WUY0"/>
<feature type="transmembrane region" description="Helical" evidence="1">
    <location>
        <begin position="131"/>
        <end position="150"/>
    </location>
</feature>
<dbReference type="GO" id="GO:0046521">
    <property type="term" value="P:sphingoid catabolic process"/>
    <property type="evidence" value="ECO:0007669"/>
    <property type="project" value="TreeGrafter"/>
</dbReference>
<evidence type="ECO:0000313" key="2">
    <source>
        <dbReference type="EMBL" id="QIC66892.1"/>
    </source>
</evidence>
<accession>A0AAE6WUY0</accession>
<dbReference type="GO" id="GO:0016020">
    <property type="term" value="C:membrane"/>
    <property type="evidence" value="ECO:0007669"/>
    <property type="project" value="GOC"/>
</dbReference>
<reference evidence="2 3" key="1">
    <citation type="submission" date="2019-09" db="EMBL/GenBank/DDBJ databases">
        <title>Non-baumannii Acinetobacter spp. carrying blaNDM-1 isolated in China.</title>
        <authorList>
            <person name="Cui C."/>
            <person name="Chen C."/>
            <person name="Sun J."/>
            <person name="Liu Y."/>
        </authorList>
    </citation>
    <scope>NUCLEOTIDE SEQUENCE [LARGE SCALE GENOMIC DNA]</scope>
    <source>
        <strain evidence="2 3">HZE23-1</strain>
    </source>
</reference>